<dbReference type="RefSeq" id="WP_133417886.1">
    <property type="nucleotide sequence ID" value="NZ_SCWD01000002.1"/>
</dbReference>
<evidence type="ECO:0000259" key="2">
    <source>
        <dbReference type="Pfam" id="PF14232"/>
    </source>
</evidence>
<dbReference type="Proteomes" id="UP000295280">
    <property type="component" value="Unassembled WGS sequence"/>
</dbReference>
<dbReference type="OrthoDB" id="8905397at2"/>
<feature type="domain" description="DUF4334" evidence="2">
    <location>
        <begin position="119"/>
        <end position="175"/>
    </location>
</feature>
<dbReference type="Gene3D" id="2.40.128.580">
    <property type="entry name" value="GXWXG domain"/>
    <property type="match status" value="1"/>
</dbReference>
<feature type="domain" description="GXWXG" evidence="1">
    <location>
        <begin position="21"/>
        <end position="75"/>
    </location>
</feature>
<reference evidence="3 4" key="1">
    <citation type="submission" date="2019-01" db="EMBL/GenBank/DDBJ databases">
        <title>Draft genome sequences of the type strains of six Macrococcus species.</title>
        <authorList>
            <person name="Mazhar S."/>
            <person name="Altermann E."/>
            <person name="Hill C."/>
            <person name="Mcauliffe O."/>
        </authorList>
    </citation>
    <scope>NUCLEOTIDE SEQUENCE [LARGE SCALE GENOMIC DNA]</scope>
    <source>
        <strain evidence="3 4">ATCC 51828</strain>
    </source>
</reference>
<accession>A0A9Q8FPV5</accession>
<name>A0A9Q8FPV5_9STAP</name>
<organism evidence="3 4">
    <name type="scientific">Macrococcus carouselicus</name>
    <dbReference type="NCBI Taxonomy" id="69969"/>
    <lineage>
        <taxon>Bacteria</taxon>
        <taxon>Bacillati</taxon>
        <taxon>Bacillota</taxon>
        <taxon>Bacilli</taxon>
        <taxon>Bacillales</taxon>
        <taxon>Staphylococcaceae</taxon>
        <taxon>Macrococcus</taxon>
    </lineage>
</organism>
<proteinExistence type="predicted"/>
<dbReference type="InterPro" id="IPR025568">
    <property type="entry name" value="DUF4334"/>
</dbReference>
<dbReference type="AlphaFoldDB" id="A0A9Q8FPV5"/>
<comment type="caution">
    <text evidence="3">The sequence shown here is derived from an EMBL/GenBank/DDBJ whole genome shotgun (WGS) entry which is preliminary data.</text>
</comment>
<gene>
    <name evidence="3" type="ORF">ERX40_07560</name>
</gene>
<dbReference type="Pfam" id="PF14231">
    <property type="entry name" value="GXWXG"/>
    <property type="match status" value="1"/>
</dbReference>
<protein>
    <submittedName>
        <fullName evidence="3">DUF4334 domain-containing protein</fullName>
    </submittedName>
</protein>
<dbReference type="Pfam" id="PF14232">
    <property type="entry name" value="DUF4334"/>
    <property type="match status" value="1"/>
</dbReference>
<evidence type="ECO:0000313" key="3">
    <source>
        <dbReference type="EMBL" id="TDM02403.1"/>
    </source>
</evidence>
<dbReference type="InterPro" id="IPR025951">
    <property type="entry name" value="GXWXG_dom"/>
</dbReference>
<evidence type="ECO:0000259" key="1">
    <source>
        <dbReference type="Pfam" id="PF14231"/>
    </source>
</evidence>
<dbReference type="EMBL" id="SCWD01000002">
    <property type="protein sequence ID" value="TDM02403.1"/>
    <property type="molecule type" value="Genomic_DNA"/>
</dbReference>
<sequence length="180" mass="20867">MDMITKAQLSNRRLTQQEAFEFFDSLEPVLTHEMTGLWKGEDLRTGHPLEGLLEAAHWYGKAFISSEEVHPLLFQPPDQERYAGNPALVPVNKMIAYVPKFLVSIGIRLIHPLFKTHKSKARLRMIEYRGQVTAAMIYDQKAIIDIFRKIDADTLLGVMDVKNFKSEKSYFFLLRKVREK</sequence>
<keyword evidence="4" id="KW-1185">Reference proteome</keyword>
<evidence type="ECO:0000313" key="4">
    <source>
        <dbReference type="Proteomes" id="UP000295280"/>
    </source>
</evidence>